<comment type="caution">
    <text evidence="1">The sequence shown here is derived from an EMBL/GenBank/DDBJ whole genome shotgun (WGS) entry which is preliminary data.</text>
</comment>
<organism evidence="1 2">
    <name type="scientific">Streptomyces albiaxialis</name>
    <dbReference type="NCBI Taxonomy" id="329523"/>
    <lineage>
        <taxon>Bacteria</taxon>
        <taxon>Bacillati</taxon>
        <taxon>Actinomycetota</taxon>
        <taxon>Actinomycetes</taxon>
        <taxon>Kitasatosporales</taxon>
        <taxon>Streptomycetaceae</taxon>
        <taxon>Streptomyces</taxon>
    </lineage>
</organism>
<reference evidence="1 2" key="1">
    <citation type="journal article" date="2019" name="Int. J. Syst. Evol. Microbiol.">
        <title>The Global Catalogue of Microorganisms (GCM) 10K type strain sequencing project: providing services to taxonomists for standard genome sequencing and annotation.</title>
        <authorList>
            <consortium name="The Broad Institute Genomics Platform"/>
            <consortium name="The Broad Institute Genome Sequencing Center for Infectious Disease"/>
            <person name="Wu L."/>
            <person name="Ma J."/>
        </authorList>
    </citation>
    <scope>NUCLEOTIDE SEQUENCE [LARGE SCALE GENOMIC DNA]</scope>
    <source>
        <strain evidence="1 2">JCM 15478</strain>
    </source>
</reference>
<gene>
    <name evidence="1" type="ORF">GCM10009801_76740</name>
</gene>
<dbReference type="RefSeq" id="WP_344535166.1">
    <property type="nucleotide sequence ID" value="NZ_BAAAPE010000028.1"/>
</dbReference>
<accession>A0ABN2X3P9</accession>
<evidence type="ECO:0000313" key="1">
    <source>
        <dbReference type="EMBL" id="GAA2102576.1"/>
    </source>
</evidence>
<proteinExistence type="predicted"/>
<dbReference type="EMBL" id="BAAAPE010000028">
    <property type="protein sequence ID" value="GAA2102576.1"/>
    <property type="molecule type" value="Genomic_DNA"/>
</dbReference>
<protein>
    <submittedName>
        <fullName evidence="1">Uncharacterized protein</fullName>
    </submittedName>
</protein>
<name>A0ABN2X3P9_9ACTN</name>
<keyword evidence="2" id="KW-1185">Reference proteome</keyword>
<evidence type="ECO:0000313" key="2">
    <source>
        <dbReference type="Proteomes" id="UP001500016"/>
    </source>
</evidence>
<sequence length="169" mass="18478">MGNAFGAGERRLYLSNGGTDVFVDVLVLAVSALAEEPWDLRFAALLTWQDQDLMGRGNVGFDLEEIDWGATGRERAGAKDFVLRATALALRRHRWDELGYDPPFAEGCLREFAAMVASFDPHRAPAPADEDRFPGPGEGAVASCVRHRLLSRLPYRDGCVLCAGPDGRD</sequence>
<dbReference type="Proteomes" id="UP001500016">
    <property type="component" value="Unassembled WGS sequence"/>
</dbReference>